<dbReference type="AlphaFoldDB" id="A0A6J4KEK4"/>
<sequence length="65" mass="7232">DRRLRPFRHAQRAEALHGEAQRVADQLPVAGDGSVEFAPARIPAAGSRARMQVPVLRHAVRSRRL</sequence>
<name>A0A6J4KEK4_9GAMM</name>
<proteinExistence type="predicted"/>
<feature type="non-terminal residue" evidence="1">
    <location>
        <position position="65"/>
    </location>
</feature>
<dbReference type="EMBL" id="CADCUA010000073">
    <property type="protein sequence ID" value="CAA9303603.1"/>
    <property type="molecule type" value="Genomic_DNA"/>
</dbReference>
<organism evidence="1">
    <name type="scientific">uncultured Lysobacter sp</name>
    <dbReference type="NCBI Taxonomy" id="271060"/>
    <lineage>
        <taxon>Bacteria</taxon>
        <taxon>Pseudomonadati</taxon>
        <taxon>Pseudomonadota</taxon>
        <taxon>Gammaproteobacteria</taxon>
        <taxon>Lysobacterales</taxon>
        <taxon>Lysobacteraceae</taxon>
        <taxon>Lysobacter</taxon>
        <taxon>environmental samples</taxon>
    </lineage>
</organism>
<gene>
    <name evidence="1" type="ORF">AVDCRST_MAG71-248</name>
</gene>
<evidence type="ECO:0000313" key="1">
    <source>
        <dbReference type="EMBL" id="CAA9303603.1"/>
    </source>
</evidence>
<accession>A0A6J4KEK4</accession>
<reference evidence="1" key="1">
    <citation type="submission" date="2020-02" db="EMBL/GenBank/DDBJ databases">
        <authorList>
            <person name="Meier V. D."/>
        </authorList>
    </citation>
    <scope>NUCLEOTIDE SEQUENCE</scope>
    <source>
        <strain evidence="1">AVDCRST_MAG71</strain>
    </source>
</reference>
<feature type="non-terminal residue" evidence="1">
    <location>
        <position position="1"/>
    </location>
</feature>
<protein>
    <submittedName>
        <fullName evidence="1">Uncharacterized protein</fullName>
    </submittedName>
</protein>